<dbReference type="OrthoDB" id="69641at2759"/>
<keyword evidence="10" id="KW-1185">Reference proteome</keyword>
<dbReference type="InterPro" id="IPR016135">
    <property type="entry name" value="UBQ-conjugating_enzyme/RWD"/>
</dbReference>
<dbReference type="Pfam" id="PF05773">
    <property type="entry name" value="RWD"/>
    <property type="match status" value="1"/>
</dbReference>
<keyword evidence="4" id="KW-0678">Repressor</keyword>
<comment type="similarity">
    <text evidence="2">Belongs to the IMPACT family.</text>
</comment>
<dbReference type="SUPFAM" id="SSF54495">
    <property type="entry name" value="UBC-like"/>
    <property type="match status" value="1"/>
</dbReference>
<dbReference type="OMA" id="HLMQVMD"/>
<keyword evidence="6" id="KW-0346">Stress response</keyword>
<dbReference type="InterPro" id="IPR036956">
    <property type="entry name" value="Impact_N_sf"/>
</dbReference>
<dbReference type="InterPro" id="IPR001498">
    <property type="entry name" value="Impact_N"/>
</dbReference>
<dbReference type="InterPro" id="IPR023582">
    <property type="entry name" value="Impact"/>
</dbReference>
<evidence type="ECO:0000256" key="3">
    <source>
        <dbReference type="ARBA" id="ARBA00022490"/>
    </source>
</evidence>
<feature type="region of interest" description="Disordered" evidence="7">
    <location>
        <begin position="130"/>
        <end position="151"/>
    </location>
</feature>
<reference evidence="10" key="1">
    <citation type="journal article" date="2013" name="Proc. Natl. Acad. Sci. U.S.A.">
        <title>Genome structure and metabolic features in the red seaweed Chondrus crispus shed light on evolution of the Archaeplastida.</title>
        <authorList>
            <person name="Collen J."/>
            <person name="Porcel B."/>
            <person name="Carre W."/>
            <person name="Ball S.G."/>
            <person name="Chaparro C."/>
            <person name="Tonon T."/>
            <person name="Barbeyron T."/>
            <person name="Michel G."/>
            <person name="Noel B."/>
            <person name="Valentin K."/>
            <person name="Elias M."/>
            <person name="Artiguenave F."/>
            <person name="Arun A."/>
            <person name="Aury J.M."/>
            <person name="Barbosa-Neto J.F."/>
            <person name="Bothwell J.H."/>
            <person name="Bouget F.Y."/>
            <person name="Brillet L."/>
            <person name="Cabello-Hurtado F."/>
            <person name="Capella-Gutierrez S."/>
            <person name="Charrier B."/>
            <person name="Cladiere L."/>
            <person name="Cock J.M."/>
            <person name="Coelho S.M."/>
            <person name="Colleoni C."/>
            <person name="Czjzek M."/>
            <person name="Da Silva C."/>
            <person name="Delage L."/>
            <person name="Denoeud F."/>
            <person name="Deschamps P."/>
            <person name="Dittami S.M."/>
            <person name="Gabaldon T."/>
            <person name="Gachon C.M."/>
            <person name="Groisillier A."/>
            <person name="Herve C."/>
            <person name="Jabbari K."/>
            <person name="Katinka M."/>
            <person name="Kloareg B."/>
            <person name="Kowalczyk N."/>
            <person name="Labadie K."/>
            <person name="Leblanc C."/>
            <person name="Lopez P.J."/>
            <person name="McLachlan D.H."/>
            <person name="Meslet-Cladiere L."/>
            <person name="Moustafa A."/>
            <person name="Nehr Z."/>
            <person name="Nyvall Collen P."/>
            <person name="Panaud O."/>
            <person name="Partensky F."/>
            <person name="Poulain J."/>
            <person name="Rensing S.A."/>
            <person name="Rousvoal S."/>
            <person name="Samson G."/>
            <person name="Symeonidi A."/>
            <person name="Weissenbach J."/>
            <person name="Zambounis A."/>
            <person name="Wincker P."/>
            <person name="Boyen C."/>
        </authorList>
    </citation>
    <scope>NUCLEOTIDE SEQUENCE [LARGE SCALE GENOMIC DNA]</scope>
    <source>
        <strain evidence="10">cv. Stackhouse</strain>
    </source>
</reference>
<accession>R7QU75</accession>
<dbReference type="GO" id="GO:0005737">
    <property type="term" value="C:cytoplasm"/>
    <property type="evidence" value="ECO:0007669"/>
    <property type="project" value="UniProtKB-SubCell"/>
</dbReference>
<dbReference type="PANTHER" id="PTHR16301:SF25">
    <property type="entry name" value="PROTEIN IMPACT"/>
    <property type="match status" value="1"/>
</dbReference>
<dbReference type="InterPro" id="IPR006575">
    <property type="entry name" value="RWD_dom"/>
</dbReference>
<dbReference type="PROSITE" id="PS50908">
    <property type="entry name" value="RWD"/>
    <property type="match status" value="1"/>
</dbReference>
<dbReference type="Gramene" id="CDF41016">
    <property type="protein sequence ID" value="CDF41016"/>
    <property type="gene ID" value="CHC_T00007632001"/>
</dbReference>
<dbReference type="Proteomes" id="UP000012073">
    <property type="component" value="Unassembled WGS sequence"/>
</dbReference>
<dbReference type="EMBL" id="HG002301">
    <property type="protein sequence ID" value="CDF41016.1"/>
    <property type="molecule type" value="Genomic_DNA"/>
</dbReference>
<dbReference type="Gene3D" id="3.30.230.30">
    <property type="entry name" value="Impact, N-terminal domain"/>
    <property type="match status" value="1"/>
</dbReference>
<dbReference type="Gene3D" id="3.10.110.10">
    <property type="entry name" value="Ubiquitin Conjugating Enzyme"/>
    <property type="match status" value="1"/>
</dbReference>
<evidence type="ECO:0000256" key="5">
    <source>
        <dbReference type="ARBA" id="ARBA00022845"/>
    </source>
</evidence>
<proteinExistence type="inferred from homology"/>
<dbReference type="Pfam" id="PF01205">
    <property type="entry name" value="Impact_N"/>
    <property type="match status" value="1"/>
</dbReference>
<evidence type="ECO:0000259" key="8">
    <source>
        <dbReference type="PROSITE" id="PS50908"/>
    </source>
</evidence>
<dbReference type="STRING" id="2769.R7QU75"/>
<feature type="domain" description="RWD" evidence="8">
    <location>
        <begin position="11"/>
        <end position="122"/>
    </location>
</feature>
<keyword evidence="5" id="KW-0810">Translation regulation</keyword>
<dbReference type="PhylomeDB" id="R7QU75"/>
<comment type="subcellular location">
    <subcellularLocation>
        <location evidence="1">Cytoplasm</location>
    </subcellularLocation>
</comment>
<dbReference type="RefSeq" id="XP_005711310.1">
    <property type="nucleotide sequence ID" value="XM_005711253.1"/>
</dbReference>
<dbReference type="AlphaFoldDB" id="R7QU75"/>
<dbReference type="SUPFAM" id="SSF54211">
    <property type="entry name" value="Ribosomal protein S5 domain 2-like"/>
    <property type="match status" value="1"/>
</dbReference>
<evidence type="ECO:0000256" key="2">
    <source>
        <dbReference type="ARBA" id="ARBA00007665"/>
    </source>
</evidence>
<protein>
    <recommendedName>
        <fullName evidence="8">RWD domain-containing protein</fullName>
    </recommendedName>
</protein>
<dbReference type="GeneID" id="17319024"/>
<evidence type="ECO:0000256" key="1">
    <source>
        <dbReference type="ARBA" id="ARBA00004496"/>
    </source>
</evidence>
<name>R7QU75_CHOCR</name>
<dbReference type="KEGG" id="ccp:CHC_T00007632001"/>
<evidence type="ECO:0000256" key="6">
    <source>
        <dbReference type="ARBA" id="ARBA00023016"/>
    </source>
</evidence>
<evidence type="ECO:0000313" key="9">
    <source>
        <dbReference type="EMBL" id="CDF41016.1"/>
    </source>
</evidence>
<keyword evidence="3" id="KW-0963">Cytoplasm</keyword>
<dbReference type="CDD" id="cd23820">
    <property type="entry name" value="RWD_RNF14"/>
    <property type="match status" value="1"/>
</dbReference>
<evidence type="ECO:0000313" key="10">
    <source>
        <dbReference type="Proteomes" id="UP000012073"/>
    </source>
</evidence>
<dbReference type="GO" id="GO:0006446">
    <property type="term" value="P:regulation of translational initiation"/>
    <property type="evidence" value="ECO:0007669"/>
    <property type="project" value="TreeGrafter"/>
</dbReference>
<evidence type="ECO:0000256" key="4">
    <source>
        <dbReference type="ARBA" id="ARBA00022491"/>
    </source>
</evidence>
<gene>
    <name evidence="9" type="ORF">CHC_T00007632001</name>
</gene>
<dbReference type="InterPro" id="IPR020568">
    <property type="entry name" value="Ribosomal_Su5_D2-typ_SF"/>
</dbReference>
<dbReference type="GO" id="GO:0140469">
    <property type="term" value="P:GCN2-mediated signaling"/>
    <property type="evidence" value="ECO:0007669"/>
    <property type="project" value="TreeGrafter"/>
</dbReference>
<sequence length="282" mass="30778">MSSDNNSLVLQEVEALQAIYGDENVSFQSHDPLHATAKISVSLESLLTQPHTLGRKISLSTSLPSGYPTTAKPNPPTLRSDAFSSATAARLVAQMLDDVFAPEGEVCLFQYCQDIVSILETFSHDSELSRDAGAAVSGPTDNSKQSSEDQYEIMHGEPLTDRKSVFQAHVAEVRSSSDVDAVLEQLKASNRKIATATHNPFAYRIATERSIQQDADDDGENGAGKNILFILQQTNAIDVICVVSRWYGGSKLGPVRFKHICKVARDLLELRQVELSQAKSTR</sequence>
<evidence type="ECO:0000256" key="7">
    <source>
        <dbReference type="SAM" id="MobiDB-lite"/>
    </source>
</evidence>
<dbReference type="PANTHER" id="PTHR16301">
    <property type="entry name" value="IMPACT-RELATED"/>
    <property type="match status" value="1"/>
</dbReference>
<organism evidence="9 10">
    <name type="scientific">Chondrus crispus</name>
    <name type="common">Carrageen Irish moss</name>
    <name type="synonym">Polymorpha crispa</name>
    <dbReference type="NCBI Taxonomy" id="2769"/>
    <lineage>
        <taxon>Eukaryota</taxon>
        <taxon>Rhodophyta</taxon>
        <taxon>Florideophyceae</taxon>
        <taxon>Rhodymeniophycidae</taxon>
        <taxon>Gigartinales</taxon>
        <taxon>Gigartinaceae</taxon>
        <taxon>Chondrus</taxon>
    </lineage>
</organism>